<feature type="signal peptide" evidence="1">
    <location>
        <begin position="1"/>
        <end position="28"/>
    </location>
</feature>
<dbReference type="VEuPathDB" id="FungiDB:MAPG_12130"/>
<accession>A0A0H2UAP4</accession>
<evidence type="ECO:0000256" key="1">
    <source>
        <dbReference type="SAM" id="SignalP"/>
    </source>
</evidence>
<sequence>MARKAACSTRPSTLLAQVVLLMASSVSALTLSDFQSIATATVPLGCILIYNTSPLSGCSQTDFTAGMGCASSCVHSLRRVQTTLQVVCSEASVPAGSVLR</sequence>
<reference evidence="2" key="2">
    <citation type="submission" date="2011-03" db="EMBL/GenBank/DDBJ databases">
        <title>Annotation of Magnaporthe poae ATCC 64411.</title>
        <authorList>
            <person name="Ma L.-J."/>
            <person name="Dead R."/>
            <person name="Young S.K."/>
            <person name="Zeng Q."/>
            <person name="Gargeya S."/>
            <person name="Fitzgerald M."/>
            <person name="Haas B."/>
            <person name="Abouelleil A."/>
            <person name="Alvarado L."/>
            <person name="Arachchi H.M."/>
            <person name="Berlin A."/>
            <person name="Brown A."/>
            <person name="Chapman S.B."/>
            <person name="Chen Z."/>
            <person name="Dunbar C."/>
            <person name="Freedman E."/>
            <person name="Gearin G."/>
            <person name="Gellesch M."/>
            <person name="Goldberg J."/>
            <person name="Griggs A."/>
            <person name="Gujja S."/>
            <person name="Heiman D."/>
            <person name="Howarth C."/>
            <person name="Larson L."/>
            <person name="Lui A."/>
            <person name="MacDonald P.J.P."/>
            <person name="Mehta T."/>
            <person name="Montmayeur A."/>
            <person name="Murphy C."/>
            <person name="Neiman D."/>
            <person name="Pearson M."/>
            <person name="Priest M."/>
            <person name="Roberts A."/>
            <person name="Saif S."/>
            <person name="Shea T."/>
            <person name="Shenoy N."/>
            <person name="Sisk P."/>
            <person name="Stolte C."/>
            <person name="Sykes S."/>
            <person name="Yandava C."/>
            <person name="Wortman J."/>
            <person name="Nusbaum C."/>
            <person name="Birren B."/>
        </authorList>
    </citation>
    <scope>NUCLEOTIDE SEQUENCE</scope>
    <source>
        <strain evidence="2">ATCC 64411</strain>
    </source>
</reference>
<protein>
    <recommendedName>
        <fullName evidence="3">Extracellular membrane protein CFEM domain-containing protein</fullName>
    </recommendedName>
</protein>
<dbReference type="EMBL" id="GL877145">
    <property type="protein sequence ID" value="KLU93193.1"/>
    <property type="molecule type" value="Genomic_DNA"/>
</dbReference>
<name>A0A0H2UAP4_MAGP6</name>
<gene>
    <name evidence="2" type="ORF">MAPG_12130</name>
</gene>
<reference evidence="2" key="1">
    <citation type="submission" date="2010-05" db="EMBL/GenBank/DDBJ databases">
        <title>The Genome Sequence of Magnaporthe poae strain ATCC 64411.</title>
        <authorList>
            <consortium name="The Broad Institute Genome Sequencing Platform"/>
            <consortium name="Broad Institute Genome Sequencing Center for Infectious Disease"/>
            <person name="Ma L.-J."/>
            <person name="Dead R."/>
            <person name="Young S."/>
            <person name="Zeng Q."/>
            <person name="Koehrsen M."/>
            <person name="Alvarado L."/>
            <person name="Berlin A."/>
            <person name="Chapman S.B."/>
            <person name="Chen Z."/>
            <person name="Freedman E."/>
            <person name="Gellesch M."/>
            <person name="Goldberg J."/>
            <person name="Griggs A."/>
            <person name="Gujja S."/>
            <person name="Heilman E.R."/>
            <person name="Heiman D."/>
            <person name="Hepburn T."/>
            <person name="Howarth C."/>
            <person name="Jen D."/>
            <person name="Larson L."/>
            <person name="Mehta T."/>
            <person name="Neiman D."/>
            <person name="Pearson M."/>
            <person name="Roberts A."/>
            <person name="Saif S."/>
            <person name="Shea T."/>
            <person name="Shenoy N."/>
            <person name="Sisk P."/>
            <person name="Stolte C."/>
            <person name="Sykes S."/>
            <person name="Walk T."/>
            <person name="White J."/>
            <person name="Yandava C."/>
            <person name="Haas B."/>
            <person name="Nusbaum C."/>
            <person name="Birren B."/>
        </authorList>
    </citation>
    <scope>NUCLEOTIDE SEQUENCE</scope>
    <source>
        <strain evidence="2">ATCC 64411</strain>
    </source>
</reference>
<evidence type="ECO:0008006" key="3">
    <source>
        <dbReference type="Google" id="ProtNLM"/>
    </source>
</evidence>
<keyword evidence="1" id="KW-0732">Signal</keyword>
<dbReference type="AlphaFoldDB" id="A0A0H2UAP4"/>
<feature type="chain" id="PRO_5005202393" description="Extracellular membrane protein CFEM domain-containing protein" evidence="1">
    <location>
        <begin position="29"/>
        <end position="100"/>
    </location>
</feature>
<proteinExistence type="predicted"/>
<organism evidence="2">
    <name type="scientific">Magnaporthiopsis poae (strain ATCC 64411 / 73-15)</name>
    <name type="common">Kentucky bluegrass fungus</name>
    <name type="synonym">Magnaporthe poae</name>
    <dbReference type="NCBI Taxonomy" id="644358"/>
    <lineage>
        <taxon>Eukaryota</taxon>
        <taxon>Fungi</taxon>
        <taxon>Dikarya</taxon>
        <taxon>Ascomycota</taxon>
        <taxon>Pezizomycotina</taxon>
        <taxon>Sordariomycetes</taxon>
        <taxon>Sordariomycetidae</taxon>
        <taxon>Magnaporthales</taxon>
        <taxon>Magnaporthaceae</taxon>
        <taxon>Magnaporthiopsis</taxon>
    </lineage>
</organism>
<dbReference type="OrthoDB" id="5427833at2759"/>
<evidence type="ECO:0000313" key="2">
    <source>
        <dbReference type="EMBL" id="KLU93193.1"/>
    </source>
</evidence>
<feature type="non-terminal residue" evidence="2">
    <location>
        <position position="100"/>
    </location>
</feature>